<protein>
    <submittedName>
        <fullName evidence="2">p-glycoprotein</fullName>
    </submittedName>
</protein>
<evidence type="ECO:0000313" key="1">
    <source>
        <dbReference type="Proteomes" id="UP000887576"/>
    </source>
</evidence>
<reference evidence="2" key="1">
    <citation type="submission" date="2022-11" db="UniProtKB">
        <authorList>
            <consortium name="WormBaseParasite"/>
        </authorList>
    </citation>
    <scope>IDENTIFICATION</scope>
</reference>
<name>A0AC34QK08_9BILA</name>
<proteinExistence type="predicted"/>
<organism evidence="1 2">
    <name type="scientific">Panagrolaimus sp. JU765</name>
    <dbReference type="NCBI Taxonomy" id="591449"/>
    <lineage>
        <taxon>Eukaryota</taxon>
        <taxon>Metazoa</taxon>
        <taxon>Ecdysozoa</taxon>
        <taxon>Nematoda</taxon>
        <taxon>Chromadorea</taxon>
        <taxon>Rhabditida</taxon>
        <taxon>Tylenchina</taxon>
        <taxon>Panagrolaimomorpha</taxon>
        <taxon>Panagrolaimoidea</taxon>
        <taxon>Panagrolaimidae</taxon>
        <taxon>Panagrolaimus</taxon>
    </lineage>
</organism>
<accession>A0AC34QK08</accession>
<dbReference type="WBParaSite" id="JU765_v2.g17134.t1">
    <property type="protein sequence ID" value="JU765_v2.g17134.t1"/>
    <property type="gene ID" value="JU765_v2.g17134"/>
</dbReference>
<dbReference type="Proteomes" id="UP000887576">
    <property type="component" value="Unplaced"/>
</dbReference>
<evidence type="ECO:0000313" key="2">
    <source>
        <dbReference type="WBParaSite" id="JU765_v2.g17134.t1"/>
    </source>
</evidence>
<sequence>MFDKKQDNDLTANFGATPEERKEIDVTTLQQKVSIRKLWRFADGKDLFMIVVGSLIAIMTGAGMPLMSIIVGNISSSFIKMTRLQTSPDSPACDGCNETFKEVYSRSKFHDEVINQCVDYAVLGSLVYVAAFVQVSCFLISGEQLIYKMRLAFFRGILHQDITWFDKNNSGTLTTNNLERVKEGTGDKVGLLIQFVSQFFTGFIIAFTYDWKMTLIMMSLAPFMVISGLFMAKFMESAAQSEAKEYAKAGSIAEQALGSIRTVVAFNGQSFECEKYTDALNRCKSEGTKKNIYVGIALGSTFAIIFASYCLAFWVGTGFVANGTLSAKTVLTVFFSILMGSVALGQAGQQFAVIGTAQGAAAAIFEIIDRVPEIDSYEEDGQKPENIRGEISVENVRFSYPTRKEIEVCKGISFNAEPGKTVALVGSSGCGKSTIIQLLLRYYNPDSGRILIDGLDISTINIEYLRKLIAVVSQEPILFNCSIEENILYGNENITQKEMIEACRMANADSFISKLPQGYKTIVGERGTQLSGGQKQRIAIARALVRNPKILLLDEATSALDAESESIVQQALDKARQGRTTIIIAHRLSTIKNSDKIISMKNGQIVEVGTHEELMQRNGLYFELVNAQAFVDVEEKQEEQIKRRYSNLSEKPRASSVLSVESATFSVNSLVLPTVDDDEKSVTKRLMKELEIEGGKEEDLMTIIKHARPWWWILVIATVSSVINGIVFPAFSLFFSEIMTIFSTPDVHKMKRDGHFWSIMLLICGLVQGITAFMQSALMGYVAEQLTTKLRSDLFRNVMRQDIAYFDKENHSSGKISTRLASDTPNVKSAIDYRLGTVIAALISIVCGLIISFYYSWPMALLVLGIFPLGIAGRTLQLKYLKGSTEKDARDMESAGNIALQGIENVRTVQALTLEKKFYFMFKECLSGPHKSAKKDAVIQGMTYGFSTSILYFIFAASFRFALWLILYHSTKPMHVMKVLMAISFSMGNIGFAAAYFPEYKKARLAAGIIFKMLNEVPKIDSLSTNGTTKDIVGNIHFNRLWFSYPERPTVQILKGLDISVKPGETLALVGSSGCGKSTVVSLLERFYDSNQGKVEIDGIDLRERNIGHVRSKMALVSQEPILFDCSIKENLIYGLEGKGITDAEIKRVAQLANIDKFVENLPAGYETRVGEKGTQLSGGQKQRIAIARALVRNPKILLLDEATSALDTESEKIVQEALDRAREGRTCIVIAHRLSTIINADCIAVCNNGIIVEKGTHQELMALKGAYFNLTQKQMHAKSA</sequence>